<feature type="coiled-coil region" evidence="1">
    <location>
        <begin position="12"/>
        <end position="53"/>
    </location>
</feature>
<proteinExistence type="predicted"/>
<evidence type="ECO:0000256" key="2">
    <source>
        <dbReference type="SAM" id="MobiDB-lite"/>
    </source>
</evidence>
<evidence type="ECO:0000313" key="3">
    <source>
        <dbReference type="EMBL" id="EER09898.1"/>
    </source>
</evidence>
<dbReference type="InParanoid" id="C5L040"/>
<keyword evidence="4" id="KW-1185">Reference proteome</keyword>
<evidence type="ECO:0000313" key="4">
    <source>
        <dbReference type="Proteomes" id="UP000007800"/>
    </source>
</evidence>
<feature type="region of interest" description="Disordered" evidence="2">
    <location>
        <begin position="137"/>
        <end position="164"/>
    </location>
</feature>
<reference evidence="3 4" key="1">
    <citation type="submission" date="2008-07" db="EMBL/GenBank/DDBJ databases">
        <authorList>
            <person name="El-Sayed N."/>
            <person name="Caler E."/>
            <person name="Inman J."/>
            <person name="Amedeo P."/>
            <person name="Hass B."/>
            <person name="Wortman J."/>
        </authorList>
    </citation>
    <scope>NUCLEOTIDE SEQUENCE [LARGE SCALE GENOMIC DNA]</scope>
    <source>
        <strain evidence="4">ATCC 50983 / TXsc</strain>
    </source>
</reference>
<feature type="region of interest" description="Disordered" evidence="2">
    <location>
        <begin position="187"/>
        <end position="206"/>
    </location>
</feature>
<gene>
    <name evidence="3" type="ORF">Pmar_PMAR018542</name>
</gene>
<evidence type="ECO:0000256" key="1">
    <source>
        <dbReference type="SAM" id="Coils"/>
    </source>
</evidence>
<accession>C5L040</accession>
<dbReference type="GeneID" id="9052837"/>
<dbReference type="OrthoDB" id="10568753at2759"/>
<keyword evidence="1" id="KW-0175">Coiled coil</keyword>
<dbReference type="EMBL" id="GG677981">
    <property type="protein sequence ID" value="EER09898.1"/>
    <property type="molecule type" value="Genomic_DNA"/>
</dbReference>
<dbReference type="Proteomes" id="UP000007800">
    <property type="component" value="Unassembled WGS sequence"/>
</dbReference>
<protein>
    <submittedName>
        <fullName evidence="3">Myosin heavy chain, clone, putative</fullName>
    </submittedName>
</protein>
<name>C5L040_PERM5</name>
<sequence>MDGADWSDPVVIRLLLRKVKRYLKKAVRVQRELTNSKEELRAAYADMETMRNDIAYLQEDLDRKLALEKKLLTERDGSKQKEEELMKLVRKMYGTDPAEAYVALLNTNEEMQNEMDAVIEERDDLCQEVEKLQKQVDDFQEQSSLPTPGGDEELLNAGSEEEKQKLEELSRKVERLETENAELRRKVEDWEGRNDGGSSESSRGVIQALAQENVELKRQLRSREVELSGLRADLKEHQKGSVGEDSTEATDRLRQELKELQQQHDELWTHLNKVLLFSAALEDKWDTEEELRALRNQVSQKFTTVAVDPQEAGQDSADPRQVEETIAEPLSESIVGKNDKKIVEAPSTATSSPVTQACHEGTLAARGMGSSVSGEL</sequence>
<dbReference type="AlphaFoldDB" id="C5L040"/>
<dbReference type="RefSeq" id="XP_002778103.1">
    <property type="nucleotide sequence ID" value="XM_002778057.1"/>
</dbReference>
<organism evidence="4">
    <name type="scientific">Perkinsus marinus (strain ATCC 50983 / TXsc)</name>
    <dbReference type="NCBI Taxonomy" id="423536"/>
    <lineage>
        <taxon>Eukaryota</taxon>
        <taxon>Sar</taxon>
        <taxon>Alveolata</taxon>
        <taxon>Perkinsozoa</taxon>
        <taxon>Perkinsea</taxon>
        <taxon>Perkinsida</taxon>
        <taxon>Perkinsidae</taxon>
        <taxon>Perkinsus</taxon>
    </lineage>
</organism>
<feature type="region of interest" description="Disordered" evidence="2">
    <location>
        <begin position="231"/>
        <end position="250"/>
    </location>
</feature>